<feature type="region of interest" description="Disordered" evidence="1">
    <location>
        <begin position="269"/>
        <end position="288"/>
    </location>
</feature>
<proteinExistence type="predicted"/>
<feature type="signal peptide" evidence="2">
    <location>
        <begin position="1"/>
        <end position="18"/>
    </location>
</feature>
<dbReference type="Proteomes" id="UP001648503">
    <property type="component" value="Unassembled WGS sequence"/>
</dbReference>
<protein>
    <submittedName>
        <fullName evidence="3">Uncharacterized protein</fullName>
    </submittedName>
</protein>
<comment type="caution">
    <text evidence="3">The sequence shown here is derived from an EMBL/GenBank/DDBJ whole genome shotgun (WGS) entry which is preliminary data.</text>
</comment>
<name>A0ABQ8EW66_9FUNG</name>
<accession>A0ABQ8EW66</accession>
<feature type="compositionally biased region" description="Basic and acidic residues" evidence="1">
    <location>
        <begin position="106"/>
        <end position="123"/>
    </location>
</feature>
<keyword evidence="2" id="KW-0732">Signal</keyword>
<organism evidence="3 4">
    <name type="scientific">Batrachochytrium salamandrivorans</name>
    <dbReference type="NCBI Taxonomy" id="1357716"/>
    <lineage>
        <taxon>Eukaryota</taxon>
        <taxon>Fungi</taxon>
        <taxon>Fungi incertae sedis</taxon>
        <taxon>Chytridiomycota</taxon>
        <taxon>Chytridiomycota incertae sedis</taxon>
        <taxon>Chytridiomycetes</taxon>
        <taxon>Rhizophydiales</taxon>
        <taxon>Rhizophydiales incertae sedis</taxon>
        <taxon>Batrachochytrium</taxon>
    </lineage>
</organism>
<evidence type="ECO:0000256" key="1">
    <source>
        <dbReference type="SAM" id="MobiDB-lite"/>
    </source>
</evidence>
<feature type="compositionally biased region" description="Basic and acidic residues" evidence="1">
    <location>
        <begin position="276"/>
        <end position="287"/>
    </location>
</feature>
<evidence type="ECO:0000256" key="2">
    <source>
        <dbReference type="SAM" id="SignalP"/>
    </source>
</evidence>
<reference evidence="3 4" key="1">
    <citation type="submission" date="2021-02" db="EMBL/GenBank/DDBJ databases">
        <title>Variation within the Batrachochytrium salamandrivorans European outbreak.</title>
        <authorList>
            <person name="Kelly M."/>
            <person name="Pasmans F."/>
            <person name="Shea T.P."/>
            <person name="Munoz J.F."/>
            <person name="Carranza S."/>
            <person name="Cuomo C.A."/>
            <person name="Martel A."/>
        </authorList>
    </citation>
    <scope>NUCLEOTIDE SEQUENCE [LARGE SCALE GENOMIC DNA]</scope>
    <source>
        <strain evidence="3 4">AMFP18/2</strain>
    </source>
</reference>
<evidence type="ECO:0000313" key="4">
    <source>
        <dbReference type="Proteomes" id="UP001648503"/>
    </source>
</evidence>
<gene>
    <name evidence="3" type="ORF">BASA50_011236</name>
</gene>
<keyword evidence="4" id="KW-1185">Reference proteome</keyword>
<sequence>MKLTAAAIFSLVATATCASPQVYPKKLADMRHSATNVPISVHMENHPEDRQRFMEIIENNSKSFEYRFRSHQRQRQQQKLEEPQEPQGNSCLLSFFRKGSQKKQKSKVENQKPKSSEEILQDWKGDQLFDPNRYGYRNGRIVYPECTPNNKRPNIVEPSDEVHAQLGTTSKKNGERIKLWEKTEHEKAKDKRPKYGYDFYQRRERKYQKDMQLPEGRQRQSEHIRKLEARRHRNTFRQGLEDKIYTAVEIYDSPEPAPKVIETEHHKSLKSILKKNHPDPEHERKVEFNPVVDIVDRDGSKKKGPLERKVSTKRFSFKRLKDGLKG</sequence>
<feature type="chain" id="PRO_5045672913" evidence="2">
    <location>
        <begin position="19"/>
        <end position="326"/>
    </location>
</feature>
<dbReference type="EMBL" id="JAFCIX010000555">
    <property type="protein sequence ID" value="KAH6587632.1"/>
    <property type="molecule type" value="Genomic_DNA"/>
</dbReference>
<evidence type="ECO:0000313" key="3">
    <source>
        <dbReference type="EMBL" id="KAH6587632.1"/>
    </source>
</evidence>
<feature type="region of interest" description="Disordered" evidence="1">
    <location>
        <begin position="70"/>
        <end position="123"/>
    </location>
</feature>